<proteinExistence type="predicted"/>
<gene>
    <name evidence="1" type="ORF">ENN26_06940</name>
</gene>
<dbReference type="EMBL" id="DSAY01000123">
    <property type="protein sequence ID" value="HDP15488.1"/>
    <property type="molecule type" value="Genomic_DNA"/>
</dbReference>
<sequence length="106" mass="12724">MARKGIKMRDVLLYFIYAPLENVKLLSPIQLVKGFFFIKQELELKDFYEFEPYLYGPCSFEVYRDLKILTKERLITQVPFDERRKIAAQHVSTTPDFLGEYFKSWN</sequence>
<reference evidence="1" key="1">
    <citation type="journal article" date="2020" name="mSystems">
        <title>Genome- and Community-Level Interaction Insights into Carbon Utilization and Element Cycling Functions of Hydrothermarchaeota in Hydrothermal Sediment.</title>
        <authorList>
            <person name="Zhou Z."/>
            <person name="Liu Y."/>
            <person name="Xu W."/>
            <person name="Pan J."/>
            <person name="Luo Z.H."/>
            <person name="Li M."/>
        </authorList>
    </citation>
    <scope>NUCLEOTIDE SEQUENCE [LARGE SCALE GENOMIC DNA]</scope>
    <source>
        <strain evidence="1">SpSt-116</strain>
    </source>
</reference>
<evidence type="ECO:0000313" key="1">
    <source>
        <dbReference type="EMBL" id="HDP15488.1"/>
    </source>
</evidence>
<protein>
    <recommendedName>
        <fullName evidence="2">Antitoxin SocA-like Panacea domain-containing protein</fullName>
    </recommendedName>
</protein>
<evidence type="ECO:0008006" key="2">
    <source>
        <dbReference type="Google" id="ProtNLM"/>
    </source>
</evidence>
<accession>A0A7C1GCW4</accession>
<comment type="caution">
    <text evidence="1">The sequence shown here is derived from an EMBL/GenBank/DDBJ whole genome shotgun (WGS) entry which is preliminary data.</text>
</comment>
<name>A0A7C1GCW4_9CREN</name>
<dbReference type="AlphaFoldDB" id="A0A7C1GCW4"/>
<organism evidence="1">
    <name type="scientific">Thermofilum adornatum</name>
    <dbReference type="NCBI Taxonomy" id="1365176"/>
    <lineage>
        <taxon>Archaea</taxon>
        <taxon>Thermoproteota</taxon>
        <taxon>Thermoprotei</taxon>
        <taxon>Thermofilales</taxon>
        <taxon>Thermofilaceae</taxon>
        <taxon>Thermofilum</taxon>
    </lineage>
</organism>